<gene>
    <name evidence="1" type="ORF">BD311DRAFT_170373</name>
</gene>
<accession>A0A4Q9M807</accession>
<reference evidence="1" key="1">
    <citation type="submission" date="2019-01" db="EMBL/GenBank/DDBJ databases">
        <title>Draft genome sequences of three monokaryotic isolates of the white-rot basidiomycete fungus Dichomitus squalens.</title>
        <authorList>
            <consortium name="DOE Joint Genome Institute"/>
            <person name="Lopez S.C."/>
            <person name="Andreopoulos B."/>
            <person name="Pangilinan J."/>
            <person name="Lipzen A."/>
            <person name="Riley R."/>
            <person name="Ahrendt S."/>
            <person name="Ng V."/>
            <person name="Barry K."/>
            <person name="Daum C."/>
            <person name="Grigoriev I.V."/>
            <person name="Hilden K.S."/>
            <person name="Makela M.R."/>
            <person name="de Vries R.P."/>
        </authorList>
    </citation>
    <scope>NUCLEOTIDE SEQUENCE [LARGE SCALE GENOMIC DNA]</scope>
    <source>
        <strain evidence="1">OM18370.1</strain>
    </source>
</reference>
<dbReference type="AlphaFoldDB" id="A0A4Q9M807"/>
<organism evidence="1">
    <name type="scientific">Dichomitus squalens</name>
    <dbReference type="NCBI Taxonomy" id="114155"/>
    <lineage>
        <taxon>Eukaryota</taxon>
        <taxon>Fungi</taxon>
        <taxon>Dikarya</taxon>
        <taxon>Basidiomycota</taxon>
        <taxon>Agaricomycotina</taxon>
        <taxon>Agaricomycetes</taxon>
        <taxon>Polyporales</taxon>
        <taxon>Polyporaceae</taxon>
        <taxon>Dichomitus</taxon>
    </lineage>
</organism>
<evidence type="ECO:0000313" key="1">
    <source>
        <dbReference type="EMBL" id="TBU21992.1"/>
    </source>
</evidence>
<protein>
    <submittedName>
        <fullName evidence="1">Uncharacterized protein</fullName>
    </submittedName>
</protein>
<sequence>MMPFRRICAAQAQSVTCVTISTRSGKHENIDTLISKIWHNRGQGAKCRQLIQECAYLGHRHDDCA</sequence>
<proteinExistence type="predicted"/>
<name>A0A4Q9M807_9APHY</name>
<dbReference type="EMBL" id="ML143563">
    <property type="protein sequence ID" value="TBU21992.1"/>
    <property type="molecule type" value="Genomic_DNA"/>
</dbReference>
<dbReference type="Proteomes" id="UP000292957">
    <property type="component" value="Unassembled WGS sequence"/>
</dbReference>